<evidence type="ECO:0000256" key="1">
    <source>
        <dbReference type="SAM" id="Coils"/>
    </source>
</evidence>
<dbReference type="Proteomes" id="UP000601435">
    <property type="component" value="Unassembled WGS sequence"/>
</dbReference>
<gene>
    <name evidence="3" type="ORF">SNEC2469_LOCUS7273</name>
</gene>
<sequence length="1661" mass="181475">VKVEVGRVMESDDGVNVKITKLTKIFLDSGLARHEVVSPSLVLCHPSNRGGSMLNGHDVVQKGEVLMKQGVRQDLLEASSVAFCLSKQEEKRKSQVNANKLLASHHPDLLAPPSGAERYLSVGSSHSTAYMRAMLSGILPETHLSKKDGPLKTCLHTGWRWLIIEDLVEEEFPSMPLLLASGLNSTNSVQVSQSEIEVLMTIGRYVSLHGMSVQQAKDKCLEAEPTCKDYIDVLAHFAARYGGGEGFPLLEFLGAFGKVYGASRVLGSVFMKAVTYCDFKVEGNLLPCLRVALLAAQITSPKAVDKVAQLLFKSDIEKLKNFKNKGPLVEAENLLKGCWDTVQAANVDAKQRMQAYGRCSVRVALFLCQKEKEGREGQEMGSLAEISKAFGMELLGMSSGPASSSTDSAPVVENMLTASFTDVVLKQHKHLHVGGSFVHKDHGTKIFVMVGVEDDKVVFQHQSLLGEPMRVQVPASAELGNWKKTKRVQPVVLDAVKASGYTVSASRMQAEAFELGQAQLELYREFIAKHDDKKDISFVTPPSGLLVTAPIRKGALSLVAFGQLTIVKEPSKVKDGVWVGTYLLQGPKVVSDFEKLDDKSLLVPFWYVRATNEKELVNMTFVHKELGSLKVPSYLNRRDLAPGELLYCASDSLIAKEAQSSAPAPPSPVNMDVEVAHVLQIKTRDHGLGLVIPSDLVLEHEGKKYLKLVGSHYWLCKLVCPEAYKRTKNITLANTAAMKELLEAVLAGFLTKENEEQEELFEKKPGDKKGMKRKRSILLTTNVKSITLPDDTIAEFCLENHQTSCPAVLIENSSLEAVLGYLQGACEECSGATSCILIDMLMACRTECRIIHGPWRHSGRSLNNCPVLCKSWHEDDPDPTPAWLFRLRGSPWWVVASSVVEEDDWSGVEVLASIEGDFLPQGRVYVPWDKWEAEAILPVWSQGLCQAIVEIFQGFSTVAWANEASYLGQIQRLEARVQLLKDEKTQLELLVEQLFLDAEDREQKLRQDKKLHVCMLPRARFLHCFSSCCSSGSLLGSSDSSRGDHGGSGDGDSDNSSTRGDDGDDSGFSSSRGDDGDSFFSSTRGDDDGDSDFSSSRGDDGVSTSYWTPRVESGSLHGEDSRTWNAHGVNSLDLVAGLLEALLGMAVASFGDNVGPLVRGAPGTEGMPDVMFDPDEWARLREACFFDYFPGVKNCCDCLLIWGPWDSSREGTGHKKTCDARQRQAARAKSSLPNELKKRLSEAVVTKAAAATEEQGNKTVRSPQSLTNIPAYCTKEEMNTLMTGDINIAAVTIVQRLKKVGMTSMKEDTKRAAVALEVQAMIWHGLPRPSPDEIYSKAQQLGKQFLADLTSSPVCPVKVYPSLPTGLGEDWVKKVYGTEKPSLLNLPGYACLQNDCPVRETHRLLSWNQRKEFPSSGRRGQASMGGLDLHGCMEKIMGDAMQQMMQNAFGGGQNGLTNLQVFNKKPSSAMEQLALARQQLGLPALDDQPTSAPSQLSLPKIEANPGDLNPAAATQPAAPINTTLAASTNTTSAGVEPQGACDPKPAGQPMSLEDFENKNMCDMEMKKAAANKRLKRKSPPAQLAIEDKKPKAVKSQTGAGKSSKPSSKSEPVNPGWGCTRCRGNVKGCPSCAREDFQGIRLNGRRAWEEYVANKKKNKAKK</sequence>
<organism evidence="3 4">
    <name type="scientific">Symbiodinium necroappetens</name>
    <dbReference type="NCBI Taxonomy" id="1628268"/>
    <lineage>
        <taxon>Eukaryota</taxon>
        <taxon>Sar</taxon>
        <taxon>Alveolata</taxon>
        <taxon>Dinophyceae</taxon>
        <taxon>Suessiales</taxon>
        <taxon>Symbiodiniaceae</taxon>
        <taxon>Symbiodinium</taxon>
    </lineage>
</organism>
<dbReference type="EMBL" id="CAJNJA010012399">
    <property type="protein sequence ID" value="CAE7296029.1"/>
    <property type="molecule type" value="Genomic_DNA"/>
</dbReference>
<feature type="region of interest" description="Disordered" evidence="2">
    <location>
        <begin position="1529"/>
        <end position="1553"/>
    </location>
</feature>
<feature type="region of interest" description="Disordered" evidence="2">
    <location>
        <begin position="1570"/>
        <end position="1621"/>
    </location>
</feature>
<keyword evidence="4" id="KW-1185">Reference proteome</keyword>
<reference evidence="3" key="1">
    <citation type="submission" date="2021-02" db="EMBL/GenBank/DDBJ databases">
        <authorList>
            <person name="Dougan E. K."/>
            <person name="Rhodes N."/>
            <person name="Thang M."/>
            <person name="Chan C."/>
        </authorList>
    </citation>
    <scope>NUCLEOTIDE SEQUENCE</scope>
</reference>
<feature type="region of interest" description="Disordered" evidence="2">
    <location>
        <begin position="1484"/>
        <end position="1514"/>
    </location>
</feature>
<protein>
    <submittedName>
        <fullName evidence="3">Uncharacterized protein</fullName>
    </submittedName>
</protein>
<feature type="region of interest" description="Disordered" evidence="2">
    <location>
        <begin position="1036"/>
        <end position="1120"/>
    </location>
</feature>
<feature type="compositionally biased region" description="Polar residues" evidence="2">
    <location>
        <begin position="1488"/>
        <end position="1497"/>
    </location>
</feature>
<dbReference type="OrthoDB" id="437510at2759"/>
<evidence type="ECO:0000256" key="2">
    <source>
        <dbReference type="SAM" id="MobiDB-lite"/>
    </source>
</evidence>
<proteinExistence type="predicted"/>
<evidence type="ECO:0000313" key="3">
    <source>
        <dbReference type="EMBL" id="CAE7296029.1"/>
    </source>
</evidence>
<name>A0A812NG82_9DINO</name>
<comment type="caution">
    <text evidence="3">The sequence shown here is derived from an EMBL/GenBank/DDBJ whole genome shotgun (WGS) entry which is preliminary data.</text>
</comment>
<feature type="coiled-coil region" evidence="1">
    <location>
        <begin position="963"/>
        <end position="990"/>
    </location>
</feature>
<accession>A0A812NG82</accession>
<keyword evidence="1" id="KW-0175">Coiled coil</keyword>
<evidence type="ECO:0000313" key="4">
    <source>
        <dbReference type="Proteomes" id="UP000601435"/>
    </source>
</evidence>
<feature type="non-terminal residue" evidence="3">
    <location>
        <position position="1"/>
    </location>
</feature>